<protein>
    <recommendedName>
        <fullName evidence="1">Dimethylamine monooxygenase subunit DmmA-like C-terminal domain-containing protein</fullName>
    </recommendedName>
</protein>
<gene>
    <name evidence="2" type="ORF">MSTO_13690</name>
</gene>
<feature type="domain" description="Dimethylamine monooxygenase subunit DmmA-like C-terminal" evidence="1">
    <location>
        <begin position="125"/>
        <end position="168"/>
    </location>
</feature>
<dbReference type="AlphaFoldDB" id="A0A7I7Q495"/>
<dbReference type="EMBL" id="AP022587">
    <property type="protein sequence ID" value="BBY21164.1"/>
    <property type="molecule type" value="Genomic_DNA"/>
</dbReference>
<organism evidence="2 3">
    <name type="scientific">Mycobacterium stomatepiae</name>
    <dbReference type="NCBI Taxonomy" id="470076"/>
    <lineage>
        <taxon>Bacteria</taxon>
        <taxon>Bacillati</taxon>
        <taxon>Actinomycetota</taxon>
        <taxon>Actinomycetes</taxon>
        <taxon>Mycobacteriales</taxon>
        <taxon>Mycobacteriaceae</taxon>
        <taxon>Mycobacterium</taxon>
        <taxon>Mycobacterium simiae complex</taxon>
    </lineage>
</organism>
<accession>A0A7I7Q495</accession>
<reference evidence="2 3" key="1">
    <citation type="journal article" date="2019" name="Emerg. Microbes Infect.">
        <title>Comprehensive subspecies identification of 175 nontuberculous mycobacteria species based on 7547 genomic profiles.</title>
        <authorList>
            <person name="Matsumoto Y."/>
            <person name="Kinjo T."/>
            <person name="Motooka D."/>
            <person name="Nabeya D."/>
            <person name="Jung N."/>
            <person name="Uechi K."/>
            <person name="Horii T."/>
            <person name="Iida T."/>
            <person name="Fujita J."/>
            <person name="Nakamura S."/>
        </authorList>
    </citation>
    <scope>NUCLEOTIDE SEQUENCE [LARGE SCALE GENOMIC DNA]</scope>
    <source>
        <strain evidence="2 3">JCM 17783</strain>
    </source>
</reference>
<dbReference type="InterPro" id="IPR048037">
    <property type="entry name" value="DmmA-like_C"/>
</dbReference>
<dbReference type="Pfam" id="PF22289">
    <property type="entry name" value="DmmA-like_C"/>
    <property type="match status" value="1"/>
</dbReference>
<dbReference type="NCBIfam" id="NF041259">
    <property type="entry name" value="mono_DmmA_fam"/>
    <property type="match status" value="1"/>
</dbReference>
<evidence type="ECO:0000313" key="2">
    <source>
        <dbReference type="EMBL" id="BBY21164.1"/>
    </source>
</evidence>
<evidence type="ECO:0000313" key="3">
    <source>
        <dbReference type="Proteomes" id="UP000467130"/>
    </source>
</evidence>
<keyword evidence="3" id="KW-1185">Reference proteome</keyword>
<name>A0A7I7Q495_9MYCO</name>
<evidence type="ECO:0000259" key="1">
    <source>
        <dbReference type="Pfam" id="PF22289"/>
    </source>
</evidence>
<dbReference type="Proteomes" id="UP000467130">
    <property type="component" value="Chromosome"/>
</dbReference>
<sequence length="179" mass="18936">MVVTELAHTSVPRWFTGTPEALSGVPGTGARSYLLVGVGQTASPFLRQWRYHLDMDVATELLIHEDVDVVNTALAEALGRARVGLRLWLAGPSGACLSLRGTALRGGLEDDEISVTVTEPGAIEVSCVHCLAVTSTSAGVGDVTQCAGCQLNLVIYHHVSRLSGRFMGFMVDAETAVTK</sequence>
<dbReference type="KEGG" id="msto:MSTO_13690"/>
<proteinExistence type="predicted"/>